<dbReference type="OrthoDB" id="7940at2157"/>
<dbReference type="STRING" id="1435377.SUSAZ_09915"/>
<name>A0A0U3HNF9_9CREN</name>
<sequence>MIKIKNVYDKPEINDGIRILVERTWPASVTRGSIDMWLRDLAPSEELITWYNYEPQKWEEFKRRYLEELRYNPKVKPLLMIVKMTKIVTFLYSGDPTYNNAVVLKEYIESLINKES</sequence>
<dbReference type="AlphaFoldDB" id="A0A0U3HNF9"/>
<accession>A0A0U3HNF9</accession>
<dbReference type="EMBL" id="CP013694">
    <property type="protein sequence ID" value="ALU29755.1"/>
    <property type="molecule type" value="Genomic_DNA"/>
</dbReference>
<reference evidence="3 4" key="1">
    <citation type="submission" date="2015-12" db="EMBL/GenBank/DDBJ databases">
        <title>A stable core within a dynamic pangenome in Sulfolobus acidocaldarius.</title>
        <authorList>
            <person name="Anderson R."/>
            <person name="Kouris A."/>
            <person name="Seward C."/>
            <person name="Campbell K."/>
            <person name="Whitaker R."/>
        </authorList>
    </citation>
    <scope>NUCLEOTIDE SEQUENCE [LARGE SCALE GENOMIC DNA]</scope>
    <source>
        <strain evidence="1 4">GG12-C01-09</strain>
        <strain evidence="2 3">NG05B_CO5_07</strain>
    </source>
</reference>
<proteinExistence type="predicted"/>
<dbReference type="OMA" id="RRWFGHR"/>
<dbReference type="Pfam" id="PF22752">
    <property type="entry name" value="DUF488-N3i"/>
    <property type="match status" value="1"/>
</dbReference>
<dbReference type="PANTHER" id="PTHR36849">
    <property type="entry name" value="CYTOPLASMIC PROTEIN-RELATED"/>
    <property type="match status" value="1"/>
</dbReference>
<evidence type="ECO:0008006" key="5">
    <source>
        <dbReference type="Google" id="ProtNLM"/>
    </source>
</evidence>
<dbReference type="PANTHER" id="PTHR36849:SF1">
    <property type="entry name" value="CYTOPLASMIC PROTEIN"/>
    <property type="match status" value="1"/>
</dbReference>
<organism evidence="2 3">
    <name type="scientific">Sulfolobus acidocaldarius</name>
    <dbReference type="NCBI Taxonomy" id="2285"/>
    <lineage>
        <taxon>Archaea</taxon>
        <taxon>Thermoproteota</taxon>
        <taxon>Thermoprotei</taxon>
        <taxon>Sulfolobales</taxon>
        <taxon>Sulfolobaceae</taxon>
        <taxon>Sulfolobus</taxon>
    </lineage>
</organism>
<dbReference type="Proteomes" id="UP000065473">
    <property type="component" value="Chromosome"/>
</dbReference>
<dbReference type="GeneID" id="14552682"/>
<dbReference type="PaxDb" id="1435377-SUSAZ_09915"/>
<dbReference type="RefSeq" id="WP_011278958.1">
    <property type="nucleotide sequence ID" value="NZ_BHWZ01000006.1"/>
</dbReference>
<gene>
    <name evidence="1" type="ORF">ATY89_07260</name>
    <name evidence="2" type="ORF">ATZ20_10280</name>
</gene>
<evidence type="ECO:0000313" key="2">
    <source>
        <dbReference type="EMBL" id="ALU32492.1"/>
    </source>
</evidence>
<protein>
    <recommendedName>
        <fullName evidence="5">DUF488 family protein</fullName>
    </recommendedName>
</protein>
<evidence type="ECO:0000313" key="4">
    <source>
        <dbReference type="Proteomes" id="UP000065473"/>
    </source>
</evidence>
<dbReference type="EMBL" id="CP013695">
    <property type="protein sequence ID" value="ALU32492.1"/>
    <property type="molecule type" value="Genomic_DNA"/>
</dbReference>
<dbReference type="Proteomes" id="UP000060043">
    <property type="component" value="Chromosome"/>
</dbReference>
<evidence type="ECO:0000313" key="3">
    <source>
        <dbReference type="Proteomes" id="UP000060043"/>
    </source>
</evidence>
<evidence type="ECO:0000313" key="1">
    <source>
        <dbReference type="EMBL" id="ALU29755.1"/>
    </source>
</evidence>
<dbReference type="InterPro" id="IPR052552">
    <property type="entry name" value="YeaO-like"/>
</dbReference>